<dbReference type="EMBL" id="BMAW01104111">
    <property type="protein sequence ID" value="GFT12441.1"/>
    <property type="molecule type" value="Genomic_DNA"/>
</dbReference>
<keyword evidence="1" id="KW-0472">Membrane</keyword>
<evidence type="ECO:0000313" key="2">
    <source>
        <dbReference type="EMBL" id="GFT12441.1"/>
    </source>
</evidence>
<gene>
    <name evidence="2" type="ORF">NPIL_469861</name>
</gene>
<name>A0A8X6NFG8_NEPPI</name>
<reference evidence="2" key="1">
    <citation type="submission" date="2020-08" db="EMBL/GenBank/DDBJ databases">
        <title>Multicomponent nature underlies the extraordinary mechanical properties of spider dragline silk.</title>
        <authorList>
            <person name="Kono N."/>
            <person name="Nakamura H."/>
            <person name="Mori M."/>
            <person name="Yoshida Y."/>
            <person name="Ohtoshi R."/>
            <person name="Malay A.D."/>
            <person name="Moran D.A.P."/>
            <person name="Tomita M."/>
            <person name="Numata K."/>
            <person name="Arakawa K."/>
        </authorList>
    </citation>
    <scope>NUCLEOTIDE SEQUENCE</scope>
</reference>
<keyword evidence="1" id="KW-0812">Transmembrane</keyword>
<evidence type="ECO:0000313" key="3">
    <source>
        <dbReference type="Proteomes" id="UP000887013"/>
    </source>
</evidence>
<organism evidence="2 3">
    <name type="scientific">Nephila pilipes</name>
    <name type="common">Giant wood spider</name>
    <name type="synonym">Nephila maculata</name>
    <dbReference type="NCBI Taxonomy" id="299642"/>
    <lineage>
        <taxon>Eukaryota</taxon>
        <taxon>Metazoa</taxon>
        <taxon>Ecdysozoa</taxon>
        <taxon>Arthropoda</taxon>
        <taxon>Chelicerata</taxon>
        <taxon>Arachnida</taxon>
        <taxon>Araneae</taxon>
        <taxon>Araneomorphae</taxon>
        <taxon>Entelegynae</taxon>
        <taxon>Araneoidea</taxon>
        <taxon>Nephilidae</taxon>
        <taxon>Nephila</taxon>
    </lineage>
</organism>
<feature type="transmembrane region" description="Helical" evidence="1">
    <location>
        <begin position="148"/>
        <end position="167"/>
    </location>
</feature>
<sequence>MRGRKAPFHALQTMAPRPVRGRDLEGRTALPLFPVNAMSNLNTAPNLMEYTRERKRKRGTITLKWHQNCLDRIGIRFREYRFPSSDGLIFFSGSPFNRITANGKSKDGSHYNRQTFPHTNDCSRLKHRRRPFNGNRERKKNSISLENTLELFILFLMFYDAFVFVMFHDSALFLILGLREQGFLCE</sequence>
<dbReference type="Proteomes" id="UP000887013">
    <property type="component" value="Unassembled WGS sequence"/>
</dbReference>
<keyword evidence="1" id="KW-1133">Transmembrane helix</keyword>
<protein>
    <submittedName>
        <fullName evidence="2">Uncharacterized protein</fullName>
    </submittedName>
</protein>
<keyword evidence="3" id="KW-1185">Reference proteome</keyword>
<proteinExistence type="predicted"/>
<dbReference type="AlphaFoldDB" id="A0A8X6NFG8"/>
<evidence type="ECO:0000256" key="1">
    <source>
        <dbReference type="SAM" id="Phobius"/>
    </source>
</evidence>
<accession>A0A8X6NFG8</accession>
<comment type="caution">
    <text evidence="2">The sequence shown here is derived from an EMBL/GenBank/DDBJ whole genome shotgun (WGS) entry which is preliminary data.</text>
</comment>